<dbReference type="GeneTree" id="ENSGT01000000221873"/>
<dbReference type="Ensembl" id="ENSFALT00000031207.1">
    <property type="protein sequence ID" value="ENSFALP00000033293.1"/>
    <property type="gene ID" value="ENSFALG00000026193.1"/>
</dbReference>
<evidence type="ECO:0000313" key="2">
    <source>
        <dbReference type="Proteomes" id="UP000016665"/>
    </source>
</evidence>
<evidence type="ECO:0000313" key="1">
    <source>
        <dbReference type="Ensembl" id="ENSFALP00000033293.1"/>
    </source>
</evidence>
<accession>A0A803WE87</accession>
<reference evidence="1" key="2">
    <citation type="submission" date="2025-08" db="UniProtKB">
        <authorList>
            <consortium name="Ensembl"/>
        </authorList>
    </citation>
    <scope>IDENTIFICATION</scope>
</reference>
<reference evidence="1" key="3">
    <citation type="submission" date="2025-09" db="UniProtKB">
        <authorList>
            <consortium name="Ensembl"/>
        </authorList>
    </citation>
    <scope>IDENTIFICATION</scope>
</reference>
<dbReference type="AlphaFoldDB" id="A0A803WE87"/>
<reference evidence="1 2" key="1">
    <citation type="journal article" date="2012" name="Nature">
        <title>The genomic landscape of species divergence in Ficedula flycatchers.</title>
        <authorList>
            <person name="Ellegren H."/>
            <person name="Smeds L."/>
            <person name="Burri R."/>
            <person name="Olason P.I."/>
            <person name="Backstrom N."/>
            <person name="Kawakami T."/>
            <person name="Kunstner A."/>
            <person name="Makinen H."/>
            <person name="Nadachowska-Brzyska K."/>
            <person name="Qvarnstrom A."/>
            <person name="Uebbing S."/>
            <person name="Wolf J.B."/>
        </authorList>
    </citation>
    <scope>NUCLEOTIDE SEQUENCE [LARGE SCALE GENOMIC DNA]</scope>
</reference>
<protein>
    <submittedName>
        <fullName evidence="1">Uncharacterized protein</fullName>
    </submittedName>
</protein>
<dbReference type="Proteomes" id="UP000016665">
    <property type="component" value="Chromosome 3"/>
</dbReference>
<name>A0A803WE87_FICAL</name>
<sequence length="65" mass="7445">MEYGGPYPLCERMPCCSTEGMPEHLLPTVYPQNKPWRSLEIFSFCILTILFELRNCSESDKDGLG</sequence>
<organism evidence="1 2">
    <name type="scientific">Ficedula albicollis</name>
    <name type="common">Collared flycatcher</name>
    <name type="synonym">Muscicapa albicollis</name>
    <dbReference type="NCBI Taxonomy" id="59894"/>
    <lineage>
        <taxon>Eukaryota</taxon>
        <taxon>Metazoa</taxon>
        <taxon>Chordata</taxon>
        <taxon>Craniata</taxon>
        <taxon>Vertebrata</taxon>
        <taxon>Euteleostomi</taxon>
        <taxon>Archelosauria</taxon>
        <taxon>Archosauria</taxon>
        <taxon>Dinosauria</taxon>
        <taxon>Saurischia</taxon>
        <taxon>Theropoda</taxon>
        <taxon>Coelurosauria</taxon>
        <taxon>Aves</taxon>
        <taxon>Neognathae</taxon>
        <taxon>Neoaves</taxon>
        <taxon>Telluraves</taxon>
        <taxon>Australaves</taxon>
        <taxon>Passeriformes</taxon>
        <taxon>Muscicapidae</taxon>
        <taxon>Ficedula</taxon>
    </lineage>
</organism>
<proteinExistence type="predicted"/>
<keyword evidence="2" id="KW-1185">Reference proteome</keyword>